<reference evidence="1" key="2">
    <citation type="journal article" date="2023" name="Science">
        <title>Genomic signatures of disease resistance in endangered staghorn corals.</title>
        <authorList>
            <person name="Vollmer S.V."/>
            <person name="Selwyn J.D."/>
            <person name="Despard B.A."/>
            <person name="Roesel C.L."/>
        </authorList>
    </citation>
    <scope>NUCLEOTIDE SEQUENCE</scope>
    <source>
        <strain evidence="1">K2</strain>
    </source>
</reference>
<protein>
    <submittedName>
        <fullName evidence="1">Uncharacterized protein</fullName>
    </submittedName>
</protein>
<sequence length="283" mass="31203">MGDTSNFCCTCQVVLRKKAWEPYCQRCYQRAFPFCHYCKNPICEEQEKIGSYHKYPCYSLEKQKCCECFASIDGDKGDGIYCVKCYEIKNAAPLQLYIKCKDNEFSLHSRDDKVVDALRVFANGIITAIKANVKQQSAVQESGTEEPPQGFRDTTSFYVNQSAWGVPGAVARSLGSSVTGTTGFVARNVNRSVRGVTGFVGRSVSEITGFVARNVDRSVRGTTGFVGKSVIGTTGFVDRSVSRTTGFVARNVDKSVRGVASFVTRNIDRSLRGVTNIIAKKLF</sequence>
<gene>
    <name evidence="1" type="ORF">P5673_015884</name>
</gene>
<dbReference type="Proteomes" id="UP001249851">
    <property type="component" value="Unassembled WGS sequence"/>
</dbReference>
<evidence type="ECO:0000313" key="2">
    <source>
        <dbReference type="Proteomes" id="UP001249851"/>
    </source>
</evidence>
<dbReference type="EMBL" id="JARQWQ010000033">
    <property type="protein sequence ID" value="KAK2561374.1"/>
    <property type="molecule type" value="Genomic_DNA"/>
</dbReference>
<keyword evidence="2" id="KW-1185">Reference proteome</keyword>
<name>A0AAD9QHE4_ACRCE</name>
<reference evidence="1" key="1">
    <citation type="journal article" date="2023" name="G3 (Bethesda)">
        <title>Whole genome assembly and annotation of the endangered Caribbean coral Acropora cervicornis.</title>
        <authorList>
            <person name="Selwyn J.D."/>
            <person name="Vollmer S.V."/>
        </authorList>
    </citation>
    <scope>NUCLEOTIDE SEQUENCE</scope>
    <source>
        <strain evidence="1">K2</strain>
    </source>
</reference>
<organism evidence="1 2">
    <name type="scientific">Acropora cervicornis</name>
    <name type="common">Staghorn coral</name>
    <dbReference type="NCBI Taxonomy" id="6130"/>
    <lineage>
        <taxon>Eukaryota</taxon>
        <taxon>Metazoa</taxon>
        <taxon>Cnidaria</taxon>
        <taxon>Anthozoa</taxon>
        <taxon>Hexacorallia</taxon>
        <taxon>Scleractinia</taxon>
        <taxon>Astrocoeniina</taxon>
        <taxon>Acroporidae</taxon>
        <taxon>Acropora</taxon>
    </lineage>
</organism>
<proteinExistence type="predicted"/>
<dbReference type="AlphaFoldDB" id="A0AAD9QHE4"/>
<accession>A0AAD9QHE4</accession>
<evidence type="ECO:0000313" key="1">
    <source>
        <dbReference type="EMBL" id="KAK2561374.1"/>
    </source>
</evidence>
<comment type="caution">
    <text evidence="1">The sequence shown here is derived from an EMBL/GenBank/DDBJ whole genome shotgun (WGS) entry which is preliminary data.</text>
</comment>